<dbReference type="GeneID" id="65100049"/>
<feature type="compositionally biased region" description="Gly residues" evidence="1">
    <location>
        <begin position="86"/>
        <end position="98"/>
    </location>
</feature>
<dbReference type="KEGG" id="vg:65100049"/>
<dbReference type="RefSeq" id="YP_010085026.1">
    <property type="nucleotide sequence ID" value="NC_055169.1"/>
</dbReference>
<keyword evidence="3" id="KW-1185">Reference proteome</keyword>
<protein>
    <submittedName>
        <fullName evidence="2">Uncharacterized protein</fullName>
    </submittedName>
</protein>
<dbReference type="Proteomes" id="UP000297116">
    <property type="component" value="Segment"/>
</dbReference>
<evidence type="ECO:0000256" key="1">
    <source>
        <dbReference type="SAM" id="MobiDB-lite"/>
    </source>
</evidence>
<name>A0A2P1GNG8_9MONO</name>
<dbReference type="EMBL" id="MG599939">
    <property type="protein sequence ID" value="AVM87537.1"/>
    <property type="molecule type" value="Viral_cRNA"/>
</dbReference>
<feature type="compositionally biased region" description="Polar residues" evidence="1">
    <location>
        <begin position="66"/>
        <end position="85"/>
    </location>
</feature>
<sequence>MANKTVSTEAYTRALRRIIEHLEHVYIEEKGADEDAQVEGRSRVGGRQSPVQPFGNQGGVDKSGQEGEQVTQSTPHSLRPRTTTRSGGGGGSHGGSGK</sequence>
<reference evidence="2" key="1">
    <citation type="journal article" date="2018" name="Nature">
        <title>The evolutionary history of vertebrate RNA viruses.</title>
        <authorList>
            <person name="Shi M."/>
            <person name="Lin X.D."/>
            <person name="Chen X."/>
            <person name="Tian J.H."/>
            <person name="Chen L.J."/>
            <person name="Li K."/>
            <person name="Wang W."/>
            <person name="Eden J.S."/>
            <person name="Shen J.J."/>
            <person name="Liu L."/>
            <person name="Holmes E.C."/>
            <person name="Zhang Y.Z."/>
        </authorList>
    </citation>
    <scope>NUCLEOTIDE SEQUENCE [LARGE SCALE GENOMIC DNA]</scope>
    <source>
        <strain evidence="2">DSYS4497</strain>
    </source>
</reference>
<evidence type="ECO:0000313" key="2">
    <source>
        <dbReference type="EMBL" id="AVM87537.1"/>
    </source>
</evidence>
<accession>A0A2P1GNG8</accession>
<feature type="region of interest" description="Disordered" evidence="1">
    <location>
        <begin position="29"/>
        <end position="98"/>
    </location>
</feature>
<evidence type="ECO:0000313" key="3">
    <source>
        <dbReference type="Proteomes" id="UP000297116"/>
    </source>
</evidence>
<proteinExistence type="predicted"/>
<organism evidence="2">
    <name type="scientific">Wuhan sharpbelly bornavirus</name>
    <dbReference type="NCBI Taxonomy" id="2116489"/>
    <lineage>
        <taxon>Viruses</taxon>
        <taxon>Riboviria</taxon>
        <taxon>Orthornavirae</taxon>
        <taxon>Negarnaviricota</taxon>
        <taxon>Haploviricotina</taxon>
        <taxon>Monjiviricetes</taxon>
        <taxon>Mononegavirales</taxon>
        <taxon>Bornaviridae</taxon>
        <taxon>Cultervirus</taxon>
        <taxon>Cultervirus hemicultri</taxon>
    </lineage>
</organism>